<feature type="coiled-coil region" evidence="1">
    <location>
        <begin position="223"/>
        <end position="280"/>
    </location>
</feature>
<protein>
    <submittedName>
        <fullName evidence="3">AAA family ATPase</fullName>
    </submittedName>
</protein>
<feature type="domain" description="Protein CR006 P-loop" evidence="2">
    <location>
        <begin position="336"/>
        <end position="489"/>
    </location>
</feature>
<dbReference type="Pfam" id="PF13166">
    <property type="entry name" value="AAA_13"/>
    <property type="match status" value="1"/>
</dbReference>
<evidence type="ECO:0000313" key="4">
    <source>
        <dbReference type="Proteomes" id="UP000719916"/>
    </source>
</evidence>
<evidence type="ECO:0000256" key="1">
    <source>
        <dbReference type="SAM" id="Coils"/>
    </source>
</evidence>
<dbReference type="RefSeq" id="WP_002585538.1">
    <property type="nucleotide sequence ID" value="NZ_JAAISW010000001.1"/>
</dbReference>
<accession>A0ABD6LCJ4</accession>
<dbReference type="Gene3D" id="3.40.50.300">
    <property type="entry name" value="P-loop containing nucleotide triphosphate hydrolases"/>
    <property type="match status" value="1"/>
</dbReference>
<comment type="caution">
    <text evidence="3">The sequence shown here is derived from an EMBL/GenBank/DDBJ whole genome shotgun (WGS) entry which is preliminary data.</text>
</comment>
<proteinExistence type="predicted"/>
<feature type="coiled-coil region" evidence="1">
    <location>
        <begin position="349"/>
        <end position="387"/>
    </location>
</feature>
<dbReference type="SUPFAM" id="SSF52540">
    <property type="entry name" value="P-loop containing nucleoside triphosphate hydrolases"/>
    <property type="match status" value="1"/>
</dbReference>
<dbReference type="InterPro" id="IPR026866">
    <property type="entry name" value="CR006_AAA"/>
</dbReference>
<organism evidence="3 4">
    <name type="scientific">Enterocloster clostridioformis</name>
    <dbReference type="NCBI Taxonomy" id="1531"/>
    <lineage>
        <taxon>Bacteria</taxon>
        <taxon>Bacillati</taxon>
        <taxon>Bacillota</taxon>
        <taxon>Clostridia</taxon>
        <taxon>Lachnospirales</taxon>
        <taxon>Lachnospiraceae</taxon>
        <taxon>Enterocloster</taxon>
    </lineage>
</organism>
<dbReference type="EMBL" id="JAAISW010000001">
    <property type="protein sequence ID" value="NSJ42294.1"/>
    <property type="molecule type" value="Genomic_DNA"/>
</dbReference>
<keyword evidence="1" id="KW-0175">Coiled coil</keyword>
<gene>
    <name evidence="3" type="ORF">G5B26_01595</name>
</gene>
<dbReference type="Proteomes" id="UP000719916">
    <property type="component" value="Unassembled WGS sequence"/>
</dbReference>
<reference evidence="3 4" key="1">
    <citation type="journal article" date="2020" name="Cell Host Microbe">
        <title>Functional and Genomic Variation between Human-Derived Isolates of Lachnospiraceae Reveals Inter- and Intra-Species Diversity.</title>
        <authorList>
            <person name="Sorbara M.T."/>
            <person name="Littmann E.R."/>
            <person name="Fontana E."/>
            <person name="Moody T.U."/>
            <person name="Kohout C.E."/>
            <person name="Gjonbalaj M."/>
            <person name="Eaton V."/>
            <person name="Seok R."/>
            <person name="Leiner I.M."/>
            <person name="Pamer E.G."/>
        </authorList>
    </citation>
    <scope>NUCLEOTIDE SEQUENCE [LARGE SCALE GENOMIC DNA]</scope>
    <source>
        <strain evidence="3 4">MSK.2.26</strain>
    </source>
</reference>
<name>A0ABD6LCJ4_9FIRM</name>
<evidence type="ECO:0000259" key="2">
    <source>
        <dbReference type="Pfam" id="PF13166"/>
    </source>
</evidence>
<dbReference type="InterPro" id="IPR027417">
    <property type="entry name" value="P-loop_NTPase"/>
</dbReference>
<dbReference type="AlphaFoldDB" id="A0ABD6LCJ4"/>
<sequence>MDMEINIANCNNILTGTVALIENRLNIKYAVNGTGKSTIAKAIESAAKHDDIGLKELTPYPYIGDAQEEHQPSVTGIPENLNIAVFNESYVNQYVFLDDELLKDSFEVFVKTENYERKLAEINRLIANVQTIFENNPELDMLLQDMNEFIAVFGNNARTGIANNGALVKGLSKGNLIQNIPEGLEDYTVFLKNDQNSKWLKWQATGREFMQLGDNCPFCASELTLHREKIERIKNEYDAKTIEHLSKILGLFERLGHYFIEETNQAVRRITQSVQGLSDEQKNYLVEIKGQVDLLYKKLNQLKHLGFDSLKDIDRLADGIPEFKIDMSYFTHLNSEYTNEKIAIINASIDQLIGEVGRLQGAVNQQKREIQTTVQKYNKEINDFLKNAGYGYTVSIDETPDHSYKLMLKFGESNTRISGVKKHLSFGERNAFALVLFMYQAIYMHANLIILDDPISSFDKNKKFAILDMLFIRGGSFRGKTTLLLTHDFEPVIDAIYNHPSFFQGIPSATFVENNQGVLNEKSINVDDIKSFAQLAIENIRSTENPVIKSIYLRKYIEVNRGKDLAWHLLSDLLHKRPRPTIGQNGVELSQEQIEQATEEIQEFIPEFDYFQLLDTVCNRAAMIDLYWHSESNYEKLQIYRLLYDATDENHVMRKFINETYHVENDYLFQLNPVLFNTIPNYIIDECDRTIANS</sequence>
<evidence type="ECO:0000313" key="3">
    <source>
        <dbReference type="EMBL" id="NSJ42294.1"/>
    </source>
</evidence>